<feature type="domain" description="Ig-like" evidence="6">
    <location>
        <begin position="66"/>
        <end position="148"/>
    </location>
</feature>
<keyword evidence="4" id="KW-0325">Glycoprotein</keyword>
<dbReference type="PANTHER" id="PTHR11640">
    <property type="entry name" value="NEPHRIN"/>
    <property type="match status" value="1"/>
</dbReference>
<feature type="domain" description="Ig-like" evidence="6">
    <location>
        <begin position="153"/>
        <end position="236"/>
    </location>
</feature>
<dbReference type="Pfam" id="PF13927">
    <property type="entry name" value="Ig_3"/>
    <property type="match status" value="1"/>
</dbReference>
<dbReference type="InterPro" id="IPR007110">
    <property type="entry name" value="Ig-like_dom"/>
</dbReference>
<dbReference type="InterPro" id="IPR013098">
    <property type="entry name" value="Ig_I-set"/>
</dbReference>
<evidence type="ECO:0000259" key="6">
    <source>
        <dbReference type="PROSITE" id="PS50835"/>
    </source>
</evidence>
<name>A0ABD2Q628_9PLAT</name>
<evidence type="ECO:0000256" key="2">
    <source>
        <dbReference type="ARBA" id="ARBA00023136"/>
    </source>
</evidence>
<dbReference type="SMART" id="SM00409">
    <property type="entry name" value="IG"/>
    <property type="match status" value="3"/>
</dbReference>
<dbReference type="SMART" id="SM00408">
    <property type="entry name" value="IGc2"/>
    <property type="match status" value="2"/>
</dbReference>
<dbReference type="InterPro" id="IPR036179">
    <property type="entry name" value="Ig-like_dom_sf"/>
</dbReference>
<dbReference type="Gene3D" id="2.60.40.10">
    <property type="entry name" value="Immunoglobulins"/>
    <property type="match status" value="3"/>
</dbReference>
<protein>
    <submittedName>
        <fullName evidence="7">Kin of IRRE-like protein 3</fullName>
    </submittedName>
</protein>
<dbReference type="PANTHER" id="PTHR11640:SF31">
    <property type="entry name" value="IRREGULAR CHIASM C-ROUGHEST PROTEIN-RELATED"/>
    <property type="match status" value="1"/>
</dbReference>
<evidence type="ECO:0000313" key="7">
    <source>
        <dbReference type="EMBL" id="KAL3315029.1"/>
    </source>
</evidence>
<evidence type="ECO:0000256" key="4">
    <source>
        <dbReference type="ARBA" id="ARBA00023180"/>
    </source>
</evidence>
<evidence type="ECO:0000256" key="1">
    <source>
        <dbReference type="ARBA" id="ARBA00004479"/>
    </source>
</evidence>
<evidence type="ECO:0000256" key="5">
    <source>
        <dbReference type="ARBA" id="ARBA00023319"/>
    </source>
</evidence>
<keyword evidence="3" id="KW-1015">Disulfide bond</keyword>
<evidence type="ECO:0000256" key="3">
    <source>
        <dbReference type="ARBA" id="ARBA00023157"/>
    </source>
</evidence>
<keyword evidence="5" id="KW-0393">Immunoglobulin domain</keyword>
<dbReference type="GO" id="GO:0016020">
    <property type="term" value="C:membrane"/>
    <property type="evidence" value="ECO:0007669"/>
    <property type="project" value="UniProtKB-SubCell"/>
</dbReference>
<sequence>MPVQLDLDVVDAAIMALQSRADAYSVVKIKCSKLRHGTVVTCQAENRGYEKYTMRAQARIAVNYGPEVVMQLFPKKQYYEQDEVVRFKCLASGRPSEFTWSWKINDTKMEQETSSQYKLVARKELHNSDIKCEASSLTGTHEQSFRLNILYPPGFSSETPQLYSASVGDGARMLCETTGNPKPEVFWTKQGALRPERLSNQKELFIPYVRSSDFGAYLCTALSASQNFQPATKTVYLAENTPEISAETEQKSSVGRTFKVVCNAHSVPLPDQDQVKWFFNDQPIVENHRYKFNRINTGKGLQAQLVIDRVDYSDFGQYRCEVANKYGSDAKTVMFSFESKSHGRKLEHP</sequence>
<evidence type="ECO:0000313" key="8">
    <source>
        <dbReference type="Proteomes" id="UP001626550"/>
    </source>
</evidence>
<dbReference type="Proteomes" id="UP001626550">
    <property type="component" value="Unassembled WGS sequence"/>
</dbReference>
<dbReference type="PROSITE" id="PS50835">
    <property type="entry name" value="IG_LIKE"/>
    <property type="match status" value="3"/>
</dbReference>
<comment type="caution">
    <text evidence="7">The sequence shown here is derived from an EMBL/GenBank/DDBJ whole genome shotgun (WGS) entry which is preliminary data.</text>
</comment>
<dbReference type="InterPro" id="IPR003599">
    <property type="entry name" value="Ig_sub"/>
</dbReference>
<dbReference type="AlphaFoldDB" id="A0ABD2Q628"/>
<accession>A0ABD2Q628</accession>
<keyword evidence="2" id="KW-0472">Membrane</keyword>
<organism evidence="7 8">
    <name type="scientific">Cichlidogyrus casuarinus</name>
    <dbReference type="NCBI Taxonomy" id="1844966"/>
    <lineage>
        <taxon>Eukaryota</taxon>
        <taxon>Metazoa</taxon>
        <taxon>Spiralia</taxon>
        <taxon>Lophotrochozoa</taxon>
        <taxon>Platyhelminthes</taxon>
        <taxon>Monogenea</taxon>
        <taxon>Monopisthocotylea</taxon>
        <taxon>Dactylogyridea</taxon>
        <taxon>Ancyrocephalidae</taxon>
        <taxon>Cichlidogyrus</taxon>
    </lineage>
</organism>
<gene>
    <name evidence="7" type="primary">KIRREL3</name>
    <name evidence="7" type="ORF">Ciccas_006342</name>
</gene>
<dbReference type="InterPro" id="IPR013783">
    <property type="entry name" value="Ig-like_fold"/>
</dbReference>
<dbReference type="SUPFAM" id="SSF48726">
    <property type="entry name" value="Immunoglobulin"/>
    <property type="match status" value="3"/>
</dbReference>
<proteinExistence type="predicted"/>
<comment type="subcellular location">
    <subcellularLocation>
        <location evidence="1">Membrane</location>
        <topology evidence="1">Single-pass type I membrane protein</topology>
    </subcellularLocation>
</comment>
<dbReference type="EMBL" id="JBJKFK010000844">
    <property type="protein sequence ID" value="KAL3315029.1"/>
    <property type="molecule type" value="Genomic_DNA"/>
</dbReference>
<feature type="domain" description="Ig-like" evidence="6">
    <location>
        <begin position="242"/>
        <end position="336"/>
    </location>
</feature>
<dbReference type="InterPro" id="IPR051275">
    <property type="entry name" value="Cell_adhesion_signaling"/>
</dbReference>
<dbReference type="InterPro" id="IPR003598">
    <property type="entry name" value="Ig_sub2"/>
</dbReference>
<reference evidence="7 8" key="1">
    <citation type="submission" date="2024-11" db="EMBL/GenBank/DDBJ databases">
        <title>Adaptive evolution of stress response genes in parasites aligns with host niche diversity.</title>
        <authorList>
            <person name="Hahn C."/>
            <person name="Resl P."/>
        </authorList>
    </citation>
    <scope>NUCLEOTIDE SEQUENCE [LARGE SCALE GENOMIC DNA]</scope>
    <source>
        <strain evidence="7">EGGRZ-B1_66</strain>
        <tissue evidence="7">Body</tissue>
    </source>
</reference>
<dbReference type="Pfam" id="PF07679">
    <property type="entry name" value="I-set"/>
    <property type="match status" value="1"/>
</dbReference>
<keyword evidence="8" id="KW-1185">Reference proteome</keyword>